<dbReference type="RefSeq" id="WP_107568157.1">
    <property type="nucleotide sequence ID" value="NZ_PYYB01000001.1"/>
</dbReference>
<accession>A0A2T4UJU1</accession>
<dbReference type="PROSITE" id="PS50995">
    <property type="entry name" value="HTH_MARR_2"/>
    <property type="match status" value="1"/>
</dbReference>
<dbReference type="InterPro" id="IPR039422">
    <property type="entry name" value="MarR/SlyA-like"/>
</dbReference>
<evidence type="ECO:0000313" key="2">
    <source>
        <dbReference type="EMBL" id="PTL59512.1"/>
    </source>
</evidence>
<protein>
    <submittedName>
        <fullName evidence="2">MarR family transcriptional regulator</fullName>
    </submittedName>
</protein>
<dbReference type="GO" id="GO:0006950">
    <property type="term" value="P:response to stress"/>
    <property type="evidence" value="ECO:0007669"/>
    <property type="project" value="TreeGrafter"/>
</dbReference>
<dbReference type="AlphaFoldDB" id="A0A2T4UJU1"/>
<dbReference type="PANTHER" id="PTHR33164:SF101">
    <property type="entry name" value="TRANSCRIPTIONAL REPRESSOR MPRA"/>
    <property type="match status" value="1"/>
</dbReference>
<proteinExistence type="predicted"/>
<sequence length="166" mass="18403">MAREPEPDPVEWVRERWEEQGLPEAERFAAAASLMRAHAVAVQGFEAALRPHELTRTQYLVLVTLQLSPGGARRLSYLSRYLMVHQTTITQLVDQFEQRGLVTREPHPTDRRTTLAVLTRSGRALLKRATKDAAAAGFGLGPVDDTTVGELTGSLRAMRRATGDLT</sequence>
<dbReference type="Gene3D" id="1.10.10.10">
    <property type="entry name" value="Winged helix-like DNA-binding domain superfamily/Winged helix DNA-binding domain"/>
    <property type="match status" value="1"/>
</dbReference>
<organism evidence="2 3">
    <name type="scientific">Paraconexibacter algicola</name>
    <dbReference type="NCBI Taxonomy" id="2133960"/>
    <lineage>
        <taxon>Bacteria</taxon>
        <taxon>Bacillati</taxon>
        <taxon>Actinomycetota</taxon>
        <taxon>Thermoleophilia</taxon>
        <taxon>Solirubrobacterales</taxon>
        <taxon>Paraconexibacteraceae</taxon>
        <taxon>Paraconexibacter</taxon>
    </lineage>
</organism>
<evidence type="ECO:0000313" key="3">
    <source>
        <dbReference type="Proteomes" id="UP000240739"/>
    </source>
</evidence>
<keyword evidence="3" id="KW-1185">Reference proteome</keyword>
<dbReference type="GO" id="GO:0003700">
    <property type="term" value="F:DNA-binding transcription factor activity"/>
    <property type="evidence" value="ECO:0007669"/>
    <property type="project" value="InterPro"/>
</dbReference>
<dbReference type="InterPro" id="IPR036388">
    <property type="entry name" value="WH-like_DNA-bd_sf"/>
</dbReference>
<evidence type="ECO:0000259" key="1">
    <source>
        <dbReference type="PROSITE" id="PS50995"/>
    </source>
</evidence>
<dbReference type="InterPro" id="IPR000835">
    <property type="entry name" value="HTH_MarR-typ"/>
</dbReference>
<reference evidence="2 3" key="1">
    <citation type="submission" date="2018-03" db="EMBL/GenBank/DDBJ databases">
        <title>Aquarubrobacter algicola gen. nov., sp. nov., a novel actinobacterium isolated from shallow eutrophic lake during the end of cyanobacterial harmful algal blooms.</title>
        <authorList>
            <person name="Chun S.J."/>
        </authorList>
    </citation>
    <scope>NUCLEOTIDE SEQUENCE [LARGE SCALE GENOMIC DNA]</scope>
    <source>
        <strain evidence="2 3">Seoho-28</strain>
    </source>
</reference>
<gene>
    <name evidence="2" type="ORF">C7Y72_07550</name>
</gene>
<dbReference type="Proteomes" id="UP000240739">
    <property type="component" value="Unassembled WGS sequence"/>
</dbReference>
<dbReference type="InterPro" id="IPR036390">
    <property type="entry name" value="WH_DNA-bd_sf"/>
</dbReference>
<dbReference type="OrthoDB" id="4463574at2"/>
<comment type="caution">
    <text evidence="2">The sequence shown here is derived from an EMBL/GenBank/DDBJ whole genome shotgun (WGS) entry which is preliminary data.</text>
</comment>
<dbReference type="Pfam" id="PF12802">
    <property type="entry name" value="MarR_2"/>
    <property type="match status" value="1"/>
</dbReference>
<dbReference type="EMBL" id="PYYB01000001">
    <property type="protein sequence ID" value="PTL59512.1"/>
    <property type="molecule type" value="Genomic_DNA"/>
</dbReference>
<dbReference type="SMART" id="SM00347">
    <property type="entry name" value="HTH_MARR"/>
    <property type="match status" value="1"/>
</dbReference>
<feature type="domain" description="HTH marR-type" evidence="1">
    <location>
        <begin position="24"/>
        <end position="166"/>
    </location>
</feature>
<name>A0A2T4UJU1_9ACTN</name>
<dbReference type="PANTHER" id="PTHR33164">
    <property type="entry name" value="TRANSCRIPTIONAL REGULATOR, MARR FAMILY"/>
    <property type="match status" value="1"/>
</dbReference>
<dbReference type="SUPFAM" id="SSF46785">
    <property type="entry name" value="Winged helix' DNA-binding domain"/>
    <property type="match status" value="1"/>
</dbReference>
<dbReference type="PRINTS" id="PR00598">
    <property type="entry name" value="HTHMARR"/>
</dbReference>